<dbReference type="GO" id="GO:0045893">
    <property type="term" value="P:positive regulation of DNA-templated transcription"/>
    <property type="evidence" value="ECO:0007669"/>
    <property type="project" value="InterPro"/>
</dbReference>
<keyword evidence="4" id="KW-0238">DNA-binding</keyword>
<keyword evidence="6" id="KW-0539">Nucleus</keyword>
<dbReference type="InterPro" id="IPR004827">
    <property type="entry name" value="bZIP"/>
</dbReference>
<evidence type="ECO:0000256" key="6">
    <source>
        <dbReference type="ARBA" id="ARBA00023242"/>
    </source>
</evidence>
<dbReference type="PROSITE" id="PS50217">
    <property type="entry name" value="BZIP"/>
    <property type="match status" value="1"/>
</dbReference>
<comment type="caution">
    <text evidence="9">The sequence shown here is derived from an EMBL/GenBank/DDBJ whole genome shotgun (WGS) entry which is preliminary data.</text>
</comment>
<dbReference type="GO" id="GO:0003700">
    <property type="term" value="F:DNA-binding transcription factor activity"/>
    <property type="evidence" value="ECO:0007669"/>
    <property type="project" value="InterPro"/>
</dbReference>
<keyword evidence="10" id="KW-1185">Reference proteome</keyword>
<feature type="region of interest" description="Disordered" evidence="7">
    <location>
        <begin position="138"/>
        <end position="166"/>
    </location>
</feature>
<reference evidence="9 10" key="1">
    <citation type="journal article" date="2022" name="Cell">
        <title>Repeat-based holocentromeres influence genome architecture and karyotype evolution.</title>
        <authorList>
            <person name="Hofstatter P.G."/>
            <person name="Thangavel G."/>
            <person name="Lux T."/>
            <person name="Neumann P."/>
            <person name="Vondrak T."/>
            <person name="Novak P."/>
            <person name="Zhang M."/>
            <person name="Costa L."/>
            <person name="Castellani M."/>
            <person name="Scott A."/>
            <person name="Toegelov H."/>
            <person name="Fuchs J."/>
            <person name="Mata-Sucre Y."/>
            <person name="Dias Y."/>
            <person name="Vanzela A.L.L."/>
            <person name="Huettel B."/>
            <person name="Almeida C.C.S."/>
            <person name="Simkova H."/>
            <person name="Souza G."/>
            <person name="Pedrosa-Harand A."/>
            <person name="Macas J."/>
            <person name="Mayer K.F.X."/>
            <person name="Houben A."/>
            <person name="Marques A."/>
        </authorList>
    </citation>
    <scope>NUCLEOTIDE SEQUENCE [LARGE SCALE GENOMIC DNA]</scope>
    <source>
        <strain evidence="9">RhyTen1mFocal</strain>
    </source>
</reference>
<protein>
    <recommendedName>
        <fullName evidence="8">BZIP domain-containing protein</fullName>
    </recommendedName>
</protein>
<keyword evidence="2" id="KW-0938">Abscisic acid signaling pathway</keyword>
<accession>A0AAD5WA78</accession>
<evidence type="ECO:0000256" key="3">
    <source>
        <dbReference type="ARBA" id="ARBA00023015"/>
    </source>
</evidence>
<dbReference type="PROSITE" id="PS00036">
    <property type="entry name" value="BZIP_BASIC"/>
    <property type="match status" value="1"/>
</dbReference>
<dbReference type="SUPFAM" id="SSF57959">
    <property type="entry name" value="Leucine zipper domain"/>
    <property type="match status" value="1"/>
</dbReference>
<comment type="subcellular location">
    <subcellularLocation>
        <location evidence="1">Nucleus</location>
    </subcellularLocation>
</comment>
<dbReference type="GO" id="GO:0009738">
    <property type="term" value="P:abscisic acid-activated signaling pathway"/>
    <property type="evidence" value="ECO:0007669"/>
    <property type="project" value="UniProtKB-KW"/>
</dbReference>
<dbReference type="Proteomes" id="UP001210211">
    <property type="component" value="Unassembled WGS sequence"/>
</dbReference>
<name>A0AAD5WA78_9POAL</name>
<keyword evidence="5" id="KW-0804">Transcription</keyword>
<dbReference type="Pfam" id="PF00170">
    <property type="entry name" value="bZIP_1"/>
    <property type="match status" value="1"/>
</dbReference>
<evidence type="ECO:0000256" key="7">
    <source>
        <dbReference type="SAM" id="MobiDB-lite"/>
    </source>
</evidence>
<dbReference type="PANTHER" id="PTHR22952">
    <property type="entry name" value="CAMP-RESPONSE ELEMENT BINDING PROTEIN-RELATED"/>
    <property type="match status" value="1"/>
</dbReference>
<dbReference type="Gene3D" id="1.20.5.170">
    <property type="match status" value="1"/>
</dbReference>
<evidence type="ECO:0000259" key="8">
    <source>
        <dbReference type="PROSITE" id="PS50217"/>
    </source>
</evidence>
<sequence>MASRHGNRYQISINDVNLNEPQGIVLEGFQDQSNWKNFNQSNRHQGAQLYFANSCIGTVVPNRQVPTGVVPSMQLMNGTVSFPESSMNLVSRDRDEEEETMNPKLKRIMKNRESAARSRARKMAYTNELENKVKCSEEELKTLQQQKKDSSMKGKNREKQYLRGLQ</sequence>
<dbReference type="GO" id="GO:0003677">
    <property type="term" value="F:DNA binding"/>
    <property type="evidence" value="ECO:0007669"/>
    <property type="project" value="UniProtKB-KW"/>
</dbReference>
<keyword evidence="3" id="KW-0805">Transcription regulation</keyword>
<gene>
    <name evidence="9" type="ORF">LUZ61_013763</name>
</gene>
<dbReference type="InterPro" id="IPR046347">
    <property type="entry name" value="bZIP_sf"/>
</dbReference>
<dbReference type="PANTHER" id="PTHR22952:SF175">
    <property type="entry name" value="PROTEIN ABSCISIC ACID-INSENSITIVE 5"/>
    <property type="match status" value="1"/>
</dbReference>
<evidence type="ECO:0000313" key="10">
    <source>
        <dbReference type="Proteomes" id="UP001210211"/>
    </source>
</evidence>
<dbReference type="AlphaFoldDB" id="A0AAD5WA78"/>
<evidence type="ECO:0000256" key="2">
    <source>
        <dbReference type="ARBA" id="ARBA00022682"/>
    </source>
</evidence>
<evidence type="ECO:0000256" key="5">
    <source>
        <dbReference type="ARBA" id="ARBA00023163"/>
    </source>
</evidence>
<evidence type="ECO:0000313" key="9">
    <source>
        <dbReference type="EMBL" id="KAJ3684599.1"/>
    </source>
</evidence>
<dbReference type="SMART" id="SM00338">
    <property type="entry name" value="BRLZ"/>
    <property type="match status" value="1"/>
</dbReference>
<evidence type="ECO:0000256" key="1">
    <source>
        <dbReference type="ARBA" id="ARBA00004123"/>
    </source>
</evidence>
<dbReference type="GO" id="GO:0005634">
    <property type="term" value="C:nucleus"/>
    <property type="evidence" value="ECO:0007669"/>
    <property type="project" value="UniProtKB-SubCell"/>
</dbReference>
<evidence type="ECO:0000256" key="4">
    <source>
        <dbReference type="ARBA" id="ARBA00023125"/>
    </source>
</evidence>
<dbReference type="EMBL" id="JAMRDG010000002">
    <property type="protein sequence ID" value="KAJ3684599.1"/>
    <property type="molecule type" value="Genomic_DNA"/>
</dbReference>
<proteinExistence type="predicted"/>
<dbReference type="InterPro" id="IPR043452">
    <property type="entry name" value="BZIP46-like"/>
</dbReference>
<feature type="domain" description="BZIP" evidence="8">
    <location>
        <begin position="104"/>
        <end position="146"/>
    </location>
</feature>
<organism evidence="9 10">
    <name type="scientific">Rhynchospora tenuis</name>
    <dbReference type="NCBI Taxonomy" id="198213"/>
    <lineage>
        <taxon>Eukaryota</taxon>
        <taxon>Viridiplantae</taxon>
        <taxon>Streptophyta</taxon>
        <taxon>Embryophyta</taxon>
        <taxon>Tracheophyta</taxon>
        <taxon>Spermatophyta</taxon>
        <taxon>Magnoliopsida</taxon>
        <taxon>Liliopsida</taxon>
        <taxon>Poales</taxon>
        <taxon>Cyperaceae</taxon>
        <taxon>Cyperoideae</taxon>
        <taxon>Rhynchosporeae</taxon>
        <taxon>Rhynchospora</taxon>
    </lineage>
</organism>